<reference evidence="1" key="1">
    <citation type="submission" date="2019-08" db="EMBL/GenBank/DDBJ databases">
        <authorList>
            <person name="Kucharzyk K."/>
            <person name="Murdoch R.W."/>
            <person name="Higgins S."/>
            <person name="Loffler F."/>
        </authorList>
    </citation>
    <scope>NUCLEOTIDE SEQUENCE</scope>
</reference>
<gene>
    <name evidence="1" type="ORF">SDC9_186204</name>
</gene>
<sequence>MSDLPSETEEVNIGNAERKTLTFNVTVAGDYLSLRQFVETLMTSRRVFLIEQVVFGASNSRDTQYLVAKLRINLPYYANK</sequence>
<accession>A0A645HKG0</accession>
<dbReference type="AlphaFoldDB" id="A0A645HKG0"/>
<proteinExistence type="predicted"/>
<name>A0A645HKG0_9ZZZZ</name>
<comment type="caution">
    <text evidence="1">The sequence shown here is derived from an EMBL/GenBank/DDBJ whole genome shotgun (WGS) entry which is preliminary data.</text>
</comment>
<evidence type="ECO:0000313" key="1">
    <source>
        <dbReference type="EMBL" id="MPN38679.1"/>
    </source>
</evidence>
<organism evidence="1">
    <name type="scientific">bioreactor metagenome</name>
    <dbReference type="NCBI Taxonomy" id="1076179"/>
    <lineage>
        <taxon>unclassified sequences</taxon>
        <taxon>metagenomes</taxon>
        <taxon>ecological metagenomes</taxon>
    </lineage>
</organism>
<dbReference type="InterPro" id="IPR014717">
    <property type="entry name" value="Transl_elong_EF1B/ribsomal_bS6"/>
</dbReference>
<protein>
    <submittedName>
        <fullName evidence="1">Uncharacterized protein</fullName>
    </submittedName>
</protein>
<dbReference type="EMBL" id="VSSQ01094056">
    <property type="protein sequence ID" value="MPN38679.1"/>
    <property type="molecule type" value="Genomic_DNA"/>
</dbReference>
<dbReference type="Gene3D" id="3.30.70.60">
    <property type="match status" value="1"/>
</dbReference>